<evidence type="ECO:0000313" key="11">
    <source>
        <dbReference type="Proteomes" id="UP000515135"/>
    </source>
</evidence>
<dbReference type="GO" id="GO:0000139">
    <property type="term" value="C:Golgi membrane"/>
    <property type="evidence" value="ECO:0007669"/>
    <property type="project" value="UniProtKB-SubCell"/>
</dbReference>
<evidence type="ECO:0000256" key="1">
    <source>
        <dbReference type="ARBA" id="ARBA00004323"/>
    </source>
</evidence>
<proteinExistence type="inferred from homology"/>
<evidence type="ECO:0000256" key="5">
    <source>
        <dbReference type="ARBA" id="ARBA00022989"/>
    </source>
</evidence>
<feature type="chain" id="PRO_5027836377" description="Carbohydrate sulfotransferase" evidence="10">
    <location>
        <begin position="23"/>
        <end position="370"/>
    </location>
</feature>
<gene>
    <name evidence="12" type="primary">LOC109471204</name>
</gene>
<organism evidence="11 12">
    <name type="scientific">Branchiostoma belcheri</name>
    <name type="common">Amphioxus</name>
    <dbReference type="NCBI Taxonomy" id="7741"/>
    <lineage>
        <taxon>Eukaryota</taxon>
        <taxon>Metazoa</taxon>
        <taxon>Chordata</taxon>
        <taxon>Cephalochordata</taxon>
        <taxon>Leptocardii</taxon>
        <taxon>Amphioxiformes</taxon>
        <taxon>Branchiostomatidae</taxon>
        <taxon>Branchiostoma</taxon>
    </lineage>
</organism>
<dbReference type="AlphaFoldDB" id="A0A6P4YWD2"/>
<dbReference type="GO" id="GO:0016051">
    <property type="term" value="P:carbohydrate biosynthetic process"/>
    <property type="evidence" value="ECO:0007669"/>
    <property type="project" value="InterPro"/>
</dbReference>
<evidence type="ECO:0000256" key="4">
    <source>
        <dbReference type="ARBA" id="ARBA00022692"/>
    </source>
</evidence>
<dbReference type="InterPro" id="IPR005331">
    <property type="entry name" value="Sulfotransferase"/>
</dbReference>
<feature type="signal peptide" evidence="10">
    <location>
        <begin position="1"/>
        <end position="22"/>
    </location>
</feature>
<dbReference type="EC" id="2.8.2.-" evidence="9"/>
<evidence type="ECO:0000256" key="6">
    <source>
        <dbReference type="ARBA" id="ARBA00023034"/>
    </source>
</evidence>
<dbReference type="PANTHER" id="PTHR12137:SF33">
    <property type="entry name" value="CARBOHYDRATE SULFOTRANSFERASE 14"/>
    <property type="match status" value="1"/>
</dbReference>
<keyword evidence="9" id="KW-0735">Signal-anchor</keyword>
<keyword evidence="6 9" id="KW-0333">Golgi apparatus</keyword>
<dbReference type="GO" id="GO:0008146">
    <property type="term" value="F:sulfotransferase activity"/>
    <property type="evidence" value="ECO:0007669"/>
    <property type="project" value="InterPro"/>
</dbReference>
<dbReference type="OrthoDB" id="2019940at2759"/>
<keyword evidence="3 9" id="KW-0808">Transferase</keyword>
<sequence>MGFFRPTPKFLFLSFLILSTGAAYMYMYVSNNGVELSPKVSEEIVIGALAGEKENWDSLAEAEKEQSRRLATLKAYCEKNSVDPSQTQVKSHLVFLENIQTAYCYVPKAGCTTMKTLFYNLEHNKTERSISISHAEFFKNKDSYTARHEHTRRWIHLQRFKTLGSYSKEEASLRLATYRKIIVVRDPLERLASAWINKFVEMPKIGRDFWWTMELNHGLRTYRERNRPDKSSKSKVKEEGTFNDTKPVSFRDFLFAVSKKVFDNEHWISINRLCLPCQINYDFIAHTDTVASDVRLFLKKNNITANEDILPEQRPRQANDDNVFGGIYGQVPIQDILPLRDIFQEDFDMFGYSFEQDLAKIREGKAKAKG</sequence>
<evidence type="ECO:0000256" key="7">
    <source>
        <dbReference type="ARBA" id="ARBA00023136"/>
    </source>
</evidence>
<comment type="similarity">
    <text evidence="2 9">Belongs to the sulfotransferase 2 family.</text>
</comment>
<name>A0A6P4YWD2_BRABE</name>
<keyword evidence="4" id="KW-0812">Transmembrane</keyword>
<evidence type="ECO:0000256" key="2">
    <source>
        <dbReference type="ARBA" id="ARBA00006339"/>
    </source>
</evidence>
<evidence type="ECO:0000256" key="8">
    <source>
        <dbReference type="ARBA" id="ARBA00023180"/>
    </source>
</evidence>
<keyword evidence="8 9" id="KW-0325">Glycoprotein</keyword>
<evidence type="ECO:0000256" key="9">
    <source>
        <dbReference type="RuleBase" id="RU364020"/>
    </source>
</evidence>
<keyword evidence="11" id="KW-1185">Reference proteome</keyword>
<keyword evidence="10" id="KW-0732">Signal</keyword>
<dbReference type="PANTHER" id="PTHR12137">
    <property type="entry name" value="CARBOHYDRATE SULFOTRANSFERASE"/>
    <property type="match status" value="1"/>
</dbReference>
<keyword evidence="5" id="KW-1133">Transmembrane helix</keyword>
<evidence type="ECO:0000256" key="3">
    <source>
        <dbReference type="ARBA" id="ARBA00022679"/>
    </source>
</evidence>
<accession>A0A6P4YWD2</accession>
<keyword evidence="7" id="KW-0472">Membrane</keyword>
<dbReference type="RefSeq" id="XP_019626049.1">
    <property type="nucleotide sequence ID" value="XM_019770490.1"/>
</dbReference>
<keyword evidence="9" id="KW-0119">Carbohydrate metabolism</keyword>
<dbReference type="GeneID" id="109471204"/>
<evidence type="ECO:0000313" key="12">
    <source>
        <dbReference type="RefSeq" id="XP_019626049.1"/>
    </source>
</evidence>
<evidence type="ECO:0000256" key="10">
    <source>
        <dbReference type="SAM" id="SignalP"/>
    </source>
</evidence>
<protein>
    <recommendedName>
        <fullName evidence="9">Carbohydrate sulfotransferase</fullName>
        <ecNumber evidence="9">2.8.2.-</ecNumber>
    </recommendedName>
</protein>
<reference evidence="12" key="1">
    <citation type="submission" date="2025-08" db="UniProtKB">
        <authorList>
            <consortium name="RefSeq"/>
        </authorList>
    </citation>
    <scope>IDENTIFICATION</scope>
    <source>
        <tissue evidence="12">Gonad</tissue>
    </source>
</reference>
<dbReference type="Proteomes" id="UP000515135">
    <property type="component" value="Unplaced"/>
</dbReference>
<comment type="subcellular location">
    <subcellularLocation>
        <location evidence="1 9">Golgi apparatus membrane</location>
        <topology evidence="1 9">Single-pass type II membrane protein</topology>
    </subcellularLocation>
</comment>
<dbReference type="Pfam" id="PF03567">
    <property type="entry name" value="Sulfotransfer_2"/>
    <property type="match status" value="1"/>
</dbReference>
<dbReference type="InterPro" id="IPR018011">
    <property type="entry name" value="Carb_sulfotrans_8-10"/>
</dbReference>
<dbReference type="KEGG" id="bbel:109471204"/>